<feature type="compositionally biased region" description="Basic and acidic residues" evidence="1">
    <location>
        <begin position="213"/>
        <end position="242"/>
    </location>
</feature>
<dbReference type="InterPro" id="IPR022198">
    <property type="entry name" value="DUF3723"/>
</dbReference>
<evidence type="ECO:0000313" key="3">
    <source>
        <dbReference type="Proteomes" id="UP000664132"/>
    </source>
</evidence>
<protein>
    <submittedName>
        <fullName evidence="2">Uncharacterized protein</fullName>
    </submittedName>
</protein>
<dbReference type="AlphaFoldDB" id="A0A8H7T811"/>
<organism evidence="2 3">
    <name type="scientific">Cadophora malorum</name>
    <dbReference type="NCBI Taxonomy" id="108018"/>
    <lineage>
        <taxon>Eukaryota</taxon>
        <taxon>Fungi</taxon>
        <taxon>Dikarya</taxon>
        <taxon>Ascomycota</taxon>
        <taxon>Pezizomycotina</taxon>
        <taxon>Leotiomycetes</taxon>
        <taxon>Helotiales</taxon>
        <taxon>Ploettnerulaceae</taxon>
        <taxon>Cadophora</taxon>
    </lineage>
</organism>
<comment type="caution">
    <text evidence="2">The sequence shown here is derived from an EMBL/GenBank/DDBJ whole genome shotgun (WGS) entry which is preliminary data.</text>
</comment>
<evidence type="ECO:0000256" key="1">
    <source>
        <dbReference type="SAM" id="MobiDB-lite"/>
    </source>
</evidence>
<sequence length="435" mass="48380">MCTALDGIFFGGTENWDLAYRQLWLYIMQNYTDLPAPSKENKTKKKLLAKARPGKVDEVVLSNFAALAIRLGFKSDRISALSQRSADREIARAALLNARKSDRYEYMDTILESNVKQIVCSAFVSDDPAASGVRCGLPDEEAHARDAGSLSIANLHVEVTEQGQSITSFFVRRSVYFAFFGRPSETSTRDRSHPSPPRDPSVGGAGSTLFQESHSHLASDPSGGEHVRMDGERSALEQEGLPRFEPATLVGAEPTGRDQRPGTFTDLQRIITDGLASTEGQATEDLEALVHSYQELISTDNDNANDDRQQQLQQTPNSQLQILPAASIVRIEFKIRERDVWRTDRSLLVDLSDPSEVERVAKKYMRKAIRPFDSSLNLLVPRTCFQAATADGSNTILLVREDDIEVNNQLVLSVSNEIPERELPPSGRQHRIRHS</sequence>
<keyword evidence="3" id="KW-1185">Reference proteome</keyword>
<name>A0A8H7T811_9HELO</name>
<gene>
    <name evidence="2" type="ORF">IFR04_012217</name>
</gene>
<accession>A0A8H7T811</accession>
<feature type="region of interest" description="Disordered" evidence="1">
    <location>
        <begin position="184"/>
        <end position="263"/>
    </location>
</feature>
<dbReference type="EMBL" id="JAFJYH010000255">
    <property type="protein sequence ID" value="KAG4414646.1"/>
    <property type="molecule type" value="Genomic_DNA"/>
</dbReference>
<reference evidence="2" key="1">
    <citation type="submission" date="2021-02" db="EMBL/GenBank/DDBJ databases">
        <title>Genome sequence Cadophora malorum strain M34.</title>
        <authorList>
            <person name="Stefanovic E."/>
            <person name="Vu D."/>
            <person name="Scully C."/>
            <person name="Dijksterhuis J."/>
            <person name="Roader J."/>
            <person name="Houbraken J."/>
        </authorList>
    </citation>
    <scope>NUCLEOTIDE SEQUENCE</scope>
    <source>
        <strain evidence="2">M34</strain>
    </source>
</reference>
<dbReference type="Pfam" id="PF12520">
    <property type="entry name" value="DUF3723"/>
    <property type="match status" value="1"/>
</dbReference>
<evidence type="ECO:0000313" key="2">
    <source>
        <dbReference type="EMBL" id="KAG4414646.1"/>
    </source>
</evidence>
<dbReference type="Proteomes" id="UP000664132">
    <property type="component" value="Unassembled WGS sequence"/>
</dbReference>
<proteinExistence type="predicted"/>
<dbReference type="OrthoDB" id="4227485at2759"/>